<accession>A0A1G6ZI06</accession>
<dbReference type="STRING" id="659014.SAMN04487996_103129"/>
<dbReference type="InterPro" id="IPR018739">
    <property type="entry name" value="DUF2281"/>
</dbReference>
<protein>
    <recommendedName>
        <fullName evidence="1">DUF2281 domain-containing protein</fullName>
    </recommendedName>
</protein>
<evidence type="ECO:0000313" key="2">
    <source>
        <dbReference type="EMBL" id="SDE02063.1"/>
    </source>
</evidence>
<sequence>MDTQAIISDIEQLPEKWQQEAARYIASLKKLYAEQPKPAENLPPRQFGLHKGKYIMAPDFDEPLEDFKDYM</sequence>
<reference evidence="3" key="1">
    <citation type="submission" date="2016-10" db="EMBL/GenBank/DDBJ databases">
        <authorList>
            <person name="Varghese N."/>
            <person name="Submissions S."/>
        </authorList>
    </citation>
    <scope>NUCLEOTIDE SEQUENCE [LARGE SCALE GENOMIC DNA]</scope>
    <source>
        <strain evidence="3">DSM 25329</strain>
    </source>
</reference>
<keyword evidence="3" id="KW-1185">Reference proteome</keyword>
<gene>
    <name evidence="2" type="ORF">SAMN04487996_103129</name>
</gene>
<dbReference type="Proteomes" id="UP000198748">
    <property type="component" value="Unassembled WGS sequence"/>
</dbReference>
<dbReference type="Pfam" id="PF10047">
    <property type="entry name" value="DUF2281"/>
    <property type="match status" value="1"/>
</dbReference>
<proteinExistence type="predicted"/>
<dbReference type="OrthoDB" id="9801704at2"/>
<evidence type="ECO:0000259" key="1">
    <source>
        <dbReference type="Pfam" id="PF10047"/>
    </source>
</evidence>
<name>A0A1G6ZI06_9BACT</name>
<dbReference type="RefSeq" id="WP_090147330.1">
    <property type="nucleotide sequence ID" value="NZ_FNAN01000003.1"/>
</dbReference>
<evidence type="ECO:0000313" key="3">
    <source>
        <dbReference type="Proteomes" id="UP000198748"/>
    </source>
</evidence>
<dbReference type="AlphaFoldDB" id="A0A1G6ZI06"/>
<feature type="domain" description="DUF2281" evidence="1">
    <location>
        <begin position="6"/>
        <end position="70"/>
    </location>
</feature>
<organism evidence="2 3">
    <name type="scientific">Dyadobacter soli</name>
    <dbReference type="NCBI Taxonomy" id="659014"/>
    <lineage>
        <taxon>Bacteria</taxon>
        <taxon>Pseudomonadati</taxon>
        <taxon>Bacteroidota</taxon>
        <taxon>Cytophagia</taxon>
        <taxon>Cytophagales</taxon>
        <taxon>Spirosomataceae</taxon>
        <taxon>Dyadobacter</taxon>
    </lineage>
</organism>
<dbReference type="EMBL" id="FNAN01000003">
    <property type="protein sequence ID" value="SDE02063.1"/>
    <property type="molecule type" value="Genomic_DNA"/>
</dbReference>